<reference evidence="1 2" key="1">
    <citation type="submission" date="2017-07" db="EMBL/GenBank/DDBJ databases">
        <title>The genome sequence of Paludifilum halophilum highlights mechanisms for microbial adaptation to high salt environemnts.</title>
        <authorList>
            <person name="Belbahri L."/>
        </authorList>
    </citation>
    <scope>NUCLEOTIDE SEQUENCE [LARGE SCALE GENOMIC DNA]</scope>
    <source>
        <strain evidence="1 2">DSM 102817</strain>
    </source>
</reference>
<keyword evidence="2" id="KW-1185">Reference proteome</keyword>
<gene>
    <name evidence="1" type="ORF">CHM34_17955</name>
</gene>
<proteinExistence type="predicted"/>
<organism evidence="1 2">
    <name type="scientific">Paludifilum halophilum</name>
    <dbReference type="NCBI Taxonomy" id="1642702"/>
    <lineage>
        <taxon>Bacteria</taxon>
        <taxon>Bacillati</taxon>
        <taxon>Bacillota</taxon>
        <taxon>Bacilli</taxon>
        <taxon>Bacillales</taxon>
        <taxon>Thermoactinomycetaceae</taxon>
        <taxon>Paludifilum</taxon>
    </lineage>
</organism>
<name>A0A235B2F7_9BACL</name>
<evidence type="ECO:0000313" key="1">
    <source>
        <dbReference type="EMBL" id="OYD06139.1"/>
    </source>
</evidence>
<dbReference type="Proteomes" id="UP000215459">
    <property type="component" value="Unassembled WGS sequence"/>
</dbReference>
<sequence>MNRIRLRIRMKLRIHIKQKIQTPLPMKRIILKMIPMEVAVREIHPGRVVKTGRMAIKMIRVYGSRLNSLLRMSAWVK</sequence>
<evidence type="ECO:0000313" key="2">
    <source>
        <dbReference type="Proteomes" id="UP000215459"/>
    </source>
</evidence>
<dbReference type="EMBL" id="NOWF01000019">
    <property type="protein sequence ID" value="OYD06139.1"/>
    <property type="molecule type" value="Genomic_DNA"/>
</dbReference>
<protein>
    <submittedName>
        <fullName evidence="1">Uncharacterized protein</fullName>
    </submittedName>
</protein>
<dbReference type="AlphaFoldDB" id="A0A235B2F7"/>
<comment type="caution">
    <text evidence="1">The sequence shown here is derived from an EMBL/GenBank/DDBJ whole genome shotgun (WGS) entry which is preliminary data.</text>
</comment>
<accession>A0A235B2F7</accession>